<keyword evidence="1" id="KW-1133">Transmembrane helix</keyword>
<name>A0A8S5S4G2_9CAUD</name>
<reference evidence="2" key="1">
    <citation type="journal article" date="2021" name="Proc. Natl. Acad. Sci. U.S.A.">
        <title>A Catalog of Tens of Thousands of Viruses from Human Metagenomes Reveals Hidden Associations with Chronic Diseases.</title>
        <authorList>
            <person name="Tisza M.J."/>
            <person name="Buck C.B."/>
        </authorList>
    </citation>
    <scope>NUCLEOTIDE SEQUENCE</scope>
    <source>
        <strain evidence="2">CtmP938</strain>
    </source>
</reference>
<protein>
    <submittedName>
        <fullName evidence="2">Uncharacterized protein</fullName>
    </submittedName>
</protein>
<sequence>MNGVNETTDMIQVVKDVDKAQLREKLAREQAHSEQLESRRSLLAMRLRESRVACARAELKLQLALFVALVEMGVIALLLGMRL</sequence>
<evidence type="ECO:0000313" key="2">
    <source>
        <dbReference type="EMBL" id="DAF45806.1"/>
    </source>
</evidence>
<evidence type="ECO:0000256" key="1">
    <source>
        <dbReference type="SAM" id="Phobius"/>
    </source>
</evidence>
<feature type="transmembrane region" description="Helical" evidence="1">
    <location>
        <begin position="61"/>
        <end position="81"/>
    </location>
</feature>
<keyword evidence="1" id="KW-0472">Membrane</keyword>
<accession>A0A8S5S4G2</accession>
<keyword evidence="1" id="KW-0812">Transmembrane</keyword>
<organism evidence="2">
    <name type="scientific">Siphoviridae sp. ctmP938</name>
    <dbReference type="NCBI Taxonomy" id="2827933"/>
    <lineage>
        <taxon>Viruses</taxon>
        <taxon>Duplodnaviria</taxon>
        <taxon>Heunggongvirae</taxon>
        <taxon>Uroviricota</taxon>
        <taxon>Caudoviricetes</taxon>
    </lineage>
</organism>
<proteinExistence type="predicted"/>
<dbReference type="EMBL" id="BK032519">
    <property type="protein sequence ID" value="DAF45806.1"/>
    <property type="molecule type" value="Genomic_DNA"/>
</dbReference>